<comment type="caution">
    <text evidence="4">The sequence shown here is derived from an EMBL/GenBank/DDBJ whole genome shotgun (WGS) entry which is preliminary data.</text>
</comment>
<dbReference type="InterPro" id="IPR011641">
    <property type="entry name" value="Tyr-kin_ephrin_A/B_rcpt-like"/>
</dbReference>
<keyword evidence="2" id="KW-1133">Transmembrane helix</keyword>
<reference evidence="5" key="1">
    <citation type="journal article" date="2023" name="Commun. Biol.">
        <title>Genome analysis of Parmales, the sister group of diatoms, reveals the evolutionary specialization of diatoms from phago-mixotrophs to photoautotrophs.</title>
        <authorList>
            <person name="Ban H."/>
            <person name="Sato S."/>
            <person name="Yoshikawa S."/>
            <person name="Yamada K."/>
            <person name="Nakamura Y."/>
            <person name="Ichinomiya M."/>
            <person name="Sato N."/>
            <person name="Blanc-Mathieu R."/>
            <person name="Endo H."/>
            <person name="Kuwata A."/>
            <person name="Ogata H."/>
        </authorList>
    </citation>
    <scope>NUCLEOTIDE SEQUENCE [LARGE SCALE GENOMIC DNA]</scope>
</reference>
<dbReference type="PANTHER" id="PTHR46967:SF2">
    <property type="entry name" value="SUSHI, VON WILLEBRAND FACTOR TYPE A, EGF AND PENTRAXIN DOMAIN-CONTAINING PROTEIN 1-LIKE"/>
    <property type="match status" value="1"/>
</dbReference>
<evidence type="ECO:0000259" key="3">
    <source>
        <dbReference type="Pfam" id="PF07699"/>
    </source>
</evidence>
<sequence length="921" mass="101143">MTIHSPYASNIPIKGTALGADGIIDGSLYSLNCRFYHCPAGYSNPTAGLSASDCEECVAGKFSTSGSGTCSDCLKGTYSSSQSETCTNCRTGTYAESTSTVTCTGCSVGKYLPTEGSFSQYDCINCDAGKYQAFSGRYSAQPSSTACEVCAEGTYNNFEGAFMCLSCAGGKTLNEEGDGCKVCPAGYFSLQGDLACSRCENGTFSNDPAGAMRCTVCPRNFMSSADYSDCISQPGHYTVTANSDEAIEVPDGVSETKPGMSLQFLDLLEGYYRTGTNSTEIIPCYSESQCLVGMVVVVILASVTYAFFGGKKKQETLRTSSEKGRAAMIKVAKIRPYMMILFGYFQVVGGLGFLFDIKFPRFFSTFTSLFGGLVSLDFVSFLPMGCMLPYNFYNTLLLYTIAPLVTSMLLICYYLVLSRRRDAGSISKANKIVSFFLTQSFIIFPSVSIKVFSTFACRDFDNGWSVIKVDHNLDCNADEHTFYALYATAMTLVYPIGIPFMYWVLLFRSRKLLNGGQKEKEKIMSKEQALREALEERVKNEEKDPTLKALSFLYGNYEPKYWWFEVFESLRKLSLTGFLVFVAPGSAAQVLFSLIICFVALLVYRDCKPFTSESTDGLNSATQLQLYFTLLGALAIKVNLDGEKLQDKGYFDVILTGVQFMPALISFLMSLWKAKKSKNSKKMMKAFIVPVIGEYGEDAMEEVKGALGDAFEGATEDLEGLIPEGIEMDRFVGAMMKAKEVVTNITANIDVSPIITKVKDKVKGAGRAFGETMKKSLEANTKDPQAAYSAAIKAATEALGDLPTSSSSSVMEREKKDVKEIAKETVVKNLEGLKMNVKGQVRNLVHGWVEDNVKPKLKEGIERAMPEVRWLPMEKLEAMLIEKTVQKVTSVTDVVVEMMFEKIEEGVERGVEEVREAAGVY</sequence>
<dbReference type="Proteomes" id="UP001165065">
    <property type="component" value="Unassembled WGS sequence"/>
</dbReference>
<feature type="transmembrane region" description="Helical" evidence="2">
    <location>
        <begin position="337"/>
        <end position="355"/>
    </location>
</feature>
<dbReference type="SUPFAM" id="SSF57184">
    <property type="entry name" value="Growth factor receptor domain"/>
    <property type="match status" value="2"/>
</dbReference>
<feature type="coiled-coil region" evidence="1">
    <location>
        <begin position="516"/>
        <end position="544"/>
    </location>
</feature>
<keyword evidence="2" id="KW-0812">Transmembrane</keyword>
<dbReference type="EMBL" id="BRYA01000140">
    <property type="protein sequence ID" value="GMI40978.1"/>
    <property type="molecule type" value="Genomic_DNA"/>
</dbReference>
<dbReference type="CDD" id="cd00185">
    <property type="entry name" value="TNFRSF"/>
    <property type="match status" value="1"/>
</dbReference>
<name>A0A9W7GCA9_9STRA</name>
<dbReference type="OrthoDB" id="439917at2759"/>
<feature type="transmembrane region" description="Helical" evidence="2">
    <location>
        <begin position="578"/>
        <end position="604"/>
    </location>
</feature>
<dbReference type="AlphaFoldDB" id="A0A9W7GCA9"/>
<dbReference type="Gene3D" id="2.10.50.10">
    <property type="entry name" value="Tumor Necrosis Factor Receptor, subunit A, domain 2"/>
    <property type="match status" value="2"/>
</dbReference>
<feature type="transmembrane region" description="Helical" evidence="2">
    <location>
        <begin position="624"/>
        <end position="640"/>
    </location>
</feature>
<evidence type="ECO:0000313" key="5">
    <source>
        <dbReference type="Proteomes" id="UP001165065"/>
    </source>
</evidence>
<dbReference type="InterPro" id="IPR009030">
    <property type="entry name" value="Growth_fac_rcpt_cys_sf"/>
</dbReference>
<dbReference type="SMART" id="SM01411">
    <property type="entry name" value="Ephrin_rec_like"/>
    <property type="match status" value="4"/>
</dbReference>
<feature type="domain" description="Tyrosine-protein kinase ephrin type A/B receptor-like" evidence="3">
    <location>
        <begin position="76"/>
        <end position="123"/>
    </location>
</feature>
<dbReference type="PANTHER" id="PTHR46967">
    <property type="entry name" value="INSULIN-LIKE GROWTH FACTOR BINDING PROTEIN,N-TERMINAL"/>
    <property type="match status" value="1"/>
</dbReference>
<feature type="transmembrane region" description="Helical" evidence="2">
    <location>
        <begin position="361"/>
        <end position="384"/>
    </location>
</feature>
<feature type="transmembrane region" description="Helical" evidence="2">
    <location>
        <begin position="396"/>
        <end position="416"/>
    </location>
</feature>
<dbReference type="Pfam" id="PF07699">
    <property type="entry name" value="Ephrin_rec_like"/>
    <property type="match status" value="1"/>
</dbReference>
<evidence type="ECO:0000256" key="1">
    <source>
        <dbReference type="SAM" id="Coils"/>
    </source>
</evidence>
<protein>
    <recommendedName>
        <fullName evidence="3">Tyrosine-protein kinase ephrin type A/B receptor-like domain-containing protein</fullName>
    </recommendedName>
</protein>
<organism evidence="4 5">
    <name type="scientific">Triparma columacea</name>
    <dbReference type="NCBI Taxonomy" id="722753"/>
    <lineage>
        <taxon>Eukaryota</taxon>
        <taxon>Sar</taxon>
        <taxon>Stramenopiles</taxon>
        <taxon>Ochrophyta</taxon>
        <taxon>Bolidophyceae</taxon>
        <taxon>Parmales</taxon>
        <taxon>Triparmaceae</taxon>
        <taxon>Triparma</taxon>
    </lineage>
</organism>
<feature type="transmembrane region" description="Helical" evidence="2">
    <location>
        <begin position="483"/>
        <end position="505"/>
    </location>
</feature>
<proteinExistence type="predicted"/>
<evidence type="ECO:0000256" key="2">
    <source>
        <dbReference type="SAM" id="Phobius"/>
    </source>
</evidence>
<keyword evidence="5" id="KW-1185">Reference proteome</keyword>
<keyword evidence="2" id="KW-0472">Membrane</keyword>
<feature type="transmembrane region" description="Helical" evidence="2">
    <location>
        <begin position="652"/>
        <end position="672"/>
    </location>
</feature>
<gene>
    <name evidence="4" type="ORF">TrCOL_g10164</name>
</gene>
<accession>A0A9W7GCA9</accession>
<evidence type="ECO:0000313" key="4">
    <source>
        <dbReference type="EMBL" id="GMI40978.1"/>
    </source>
</evidence>
<keyword evidence="1" id="KW-0175">Coiled coil</keyword>
<feature type="transmembrane region" description="Helical" evidence="2">
    <location>
        <begin position="291"/>
        <end position="308"/>
    </location>
</feature>